<evidence type="ECO:0000259" key="14">
    <source>
        <dbReference type="PROSITE" id="PS50113"/>
    </source>
</evidence>
<feature type="domain" description="PAS" evidence="13">
    <location>
        <begin position="1102"/>
        <end position="1179"/>
    </location>
</feature>
<dbReference type="SMART" id="SM00388">
    <property type="entry name" value="HisKA"/>
    <property type="match status" value="1"/>
</dbReference>
<dbReference type="InterPro" id="IPR013655">
    <property type="entry name" value="PAS_fold_3"/>
</dbReference>
<dbReference type="InterPro" id="IPR000700">
    <property type="entry name" value="PAS-assoc_C"/>
</dbReference>
<keyword evidence="17" id="KW-1185">Reference proteome</keyword>
<feature type="domain" description="PAC" evidence="14">
    <location>
        <begin position="659"/>
        <end position="711"/>
    </location>
</feature>
<evidence type="ECO:0000259" key="12">
    <source>
        <dbReference type="PROSITE" id="PS50110"/>
    </source>
</evidence>
<dbReference type="CDD" id="cd00082">
    <property type="entry name" value="HisKA"/>
    <property type="match status" value="1"/>
</dbReference>
<feature type="domain" description="PAS" evidence="13">
    <location>
        <begin position="712"/>
        <end position="765"/>
    </location>
</feature>
<dbReference type="InterPro" id="IPR003661">
    <property type="entry name" value="HisK_dim/P_dom"/>
</dbReference>
<dbReference type="CDD" id="cd17774">
    <property type="entry name" value="CBS_two-component_sensor_histidine_kinase_repeat2"/>
    <property type="match status" value="1"/>
</dbReference>
<feature type="domain" description="PAC" evidence="14">
    <location>
        <begin position="895"/>
        <end position="945"/>
    </location>
</feature>
<dbReference type="SMART" id="SM00091">
    <property type="entry name" value="PAS"/>
    <property type="match status" value="5"/>
</dbReference>
<dbReference type="eggNOG" id="COG5002">
    <property type="taxonomic scope" value="Bacteria"/>
</dbReference>
<dbReference type="GO" id="GO:0000155">
    <property type="term" value="F:phosphorelay sensor kinase activity"/>
    <property type="evidence" value="ECO:0007669"/>
    <property type="project" value="InterPro"/>
</dbReference>
<dbReference type="SMART" id="SM00086">
    <property type="entry name" value="PAC"/>
    <property type="match status" value="4"/>
</dbReference>
<dbReference type="RefSeq" id="WP_006098654.1">
    <property type="nucleotide sequence ID" value="NZ_DS989842.1"/>
</dbReference>
<feature type="domain" description="Response regulatory" evidence="12">
    <location>
        <begin position="1737"/>
        <end position="1853"/>
    </location>
</feature>
<dbReference type="InterPro" id="IPR001610">
    <property type="entry name" value="PAC"/>
</dbReference>
<dbReference type="PROSITE" id="PS50113">
    <property type="entry name" value="PAC"/>
    <property type="match status" value="4"/>
</dbReference>
<dbReference type="Gene3D" id="1.10.287.130">
    <property type="match status" value="1"/>
</dbReference>
<dbReference type="InterPro" id="IPR004358">
    <property type="entry name" value="Sig_transdc_His_kin-like_C"/>
</dbReference>
<dbReference type="GO" id="GO:0009927">
    <property type="term" value="F:histidine phosphotransfer kinase activity"/>
    <property type="evidence" value="ECO:0007669"/>
    <property type="project" value="TreeGrafter"/>
</dbReference>
<feature type="domain" description="PAS" evidence="13">
    <location>
        <begin position="985"/>
        <end position="1030"/>
    </location>
</feature>
<keyword evidence="4 8" id="KW-0597">Phosphoprotein</keyword>
<evidence type="ECO:0000256" key="6">
    <source>
        <dbReference type="ARBA" id="ARBA00022777"/>
    </source>
</evidence>
<evidence type="ECO:0000313" key="17">
    <source>
        <dbReference type="Proteomes" id="UP000003835"/>
    </source>
</evidence>
<dbReference type="InterPro" id="IPR000644">
    <property type="entry name" value="CBS_dom"/>
</dbReference>
<dbReference type="Pfam" id="PF08447">
    <property type="entry name" value="PAS_3"/>
    <property type="match status" value="2"/>
</dbReference>
<dbReference type="SUPFAM" id="SSF54631">
    <property type="entry name" value="CBS-domain pair"/>
    <property type="match status" value="2"/>
</dbReference>
<keyword evidence="6" id="KW-0418">Kinase</keyword>
<name>B4VIS0_9CYAN</name>
<gene>
    <name evidence="16" type="ORF">MC7420_7957</name>
</gene>
<dbReference type="CDD" id="cd16922">
    <property type="entry name" value="HATPase_EvgS-ArcB-TorS-like"/>
    <property type="match status" value="1"/>
</dbReference>
<evidence type="ECO:0000256" key="9">
    <source>
        <dbReference type="PROSITE-ProRule" id="PRU00703"/>
    </source>
</evidence>
<feature type="domain" description="Phytochrome chromophore attachment site" evidence="10">
    <location>
        <begin position="1254"/>
        <end position="1390"/>
    </location>
</feature>
<feature type="domain" description="CBS" evidence="15">
    <location>
        <begin position="23"/>
        <end position="101"/>
    </location>
</feature>
<dbReference type="eggNOG" id="COG2205">
    <property type="taxonomic scope" value="Bacteria"/>
</dbReference>
<dbReference type="HOGENOM" id="CLU_001445_1_0_3"/>
<dbReference type="Pfam" id="PF00072">
    <property type="entry name" value="Response_reg"/>
    <property type="match status" value="1"/>
</dbReference>
<dbReference type="PROSITE" id="PS51371">
    <property type="entry name" value="CBS"/>
    <property type="match status" value="3"/>
</dbReference>
<dbReference type="EC" id="2.7.13.3" evidence="3"/>
<evidence type="ECO:0000259" key="13">
    <source>
        <dbReference type="PROSITE" id="PS50112"/>
    </source>
</evidence>
<dbReference type="Gene3D" id="3.10.580.10">
    <property type="entry name" value="CBS-domain"/>
    <property type="match status" value="3"/>
</dbReference>
<dbReference type="Gene3D" id="3.30.450.20">
    <property type="entry name" value="PAS domain"/>
    <property type="match status" value="6"/>
</dbReference>
<dbReference type="InterPro" id="IPR036097">
    <property type="entry name" value="HisK_dim/P_sf"/>
</dbReference>
<accession>B4VIS0</accession>
<dbReference type="PROSITE" id="PS50109">
    <property type="entry name" value="HIS_KIN"/>
    <property type="match status" value="1"/>
</dbReference>
<evidence type="ECO:0000259" key="15">
    <source>
        <dbReference type="PROSITE" id="PS51371"/>
    </source>
</evidence>
<evidence type="ECO:0000259" key="11">
    <source>
        <dbReference type="PROSITE" id="PS50109"/>
    </source>
</evidence>
<feature type="domain" description="PAC" evidence="14">
    <location>
        <begin position="767"/>
        <end position="818"/>
    </location>
</feature>
<dbReference type="SUPFAM" id="SSF47384">
    <property type="entry name" value="Homodimeric domain of signal transducing histidine kinase"/>
    <property type="match status" value="1"/>
</dbReference>
<dbReference type="Proteomes" id="UP000003835">
    <property type="component" value="Unassembled WGS sequence"/>
</dbReference>
<dbReference type="OrthoDB" id="415806at2"/>
<keyword evidence="5" id="KW-0808">Transferase</keyword>
<evidence type="ECO:0000256" key="1">
    <source>
        <dbReference type="ARBA" id="ARBA00000085"/>
    </source>
</evidence>
<dbReference type="CDD" id="cd00130">
    <property type="entry name" value="PAS"/>
    <property type="match status" value="5"/>
</dbReference>
<feature type="domain" description="CBS" evidence="15">
    <location>
        <begin position="110"/>
        <end position="170"/>
    </location>
</feature>
<dbReference type="Pfam" id="PF08448">
    <property type="entry name" value="PAS_4"/>
    <property type="match status" value="1"/>
</dbReference>
<dbReference type="STRING" id="118168.MC7420_7957"/>
<dbReference type="Pfam" id="PF13426">
    <property type="entry name" value="PAS_9"/>
    <property type="match status" value="1"/>
</dbReference>
<organism evidence="16 17">
    <name type="scientific">Coleofasciculus chthonoplastes PCC 7420</name>
    <dbReference type="NCBI Taxonomy" id="118168"/>
    <lineage>
        <taxon>Bacteria</taxon>
        <taxon>Bacillati</taxon>
        <taxon>Cyanobacteriota</taxon>
        <taxon>Cyanophyceae</taxon>
        <taxon>Coleofasciculales</taxon>
        <taxon>Coleofasciculaceae</taxon>
        <taxon>Coleofasciculus</taxon>
    </lineage>
</organism>
<dbReference type="InterPro" id="IPR003594">
    <property type="entry name" value="HATPase_dom"/>
</dbReference>
<dbReference type="Pfam" id="PF00512">
    <property type="entry name" value="HisKA"/>
    <property type="match status" value="1"/>
</dbReference>
<dbReference type="CDD" id="cd04620">
    <property type="entry name" value="CBS_two-component_sensor_histidine_kinase_repeat1"/>
    <property type="match status" value="1"/>
</dbReference>
<dbReference type="SUPFAM" id="SSF55874">
    <property type="entry name" value="ATPase domain of HSP90 chaperone/DNA topoisomerase II/histidine kinase"/>
    <property type="match status" value="1"/>
</dbReference>
<dbReference type="PROSITE" id="PS50110">
    <property type="entry name" value="RESPONSE_REGULATORY"/>
    <property type="match status" value="1"/>
</dbReference>
<feature type="modified residue" description="4-aspartylphosphate" evidence="8">
    <location>
        <position position="1786"/>
    </location>
</feature>
<dbReference type="InterPro" id="IPR000014">
    <property type="entry name" value="PAS"/>
</dbReference>
<dbReference type="Gene3D" id="3.40.50.2300">
    <property type="match status" value="1"/>
</dbReference>
<comment type="similarity">
    <text evidence="2">In the N-terminal section; belongs to the phytochrome family.</text>
</comment>
<dbReference type="Pfam" id="PF00571">
    <property type="entry name" value="CBS"/>
    <property type="match status" value="4"/>
</dbReference>
<feature type="domain" description="Histidine kinase" evidence="11">
    <location>
        <begin position="1431"/>
        <end position="1703"/>
    </location>
</feature>
<dbReference type="InterPro" id="IPR035965">
    <property type="entry name" value="PAS-like_dom_sf"/>
</dbReference>
<feature type="domain" description="Phytochrome chromophore attachment site" evidence="10">
    <location>
        <begin position="417"/>
        <end position="552"/>
    </location>
</feature>
<dbReference type="InterPro" id="IPR011006">
    <property type="entry name" value="CheY-like_superfamily"/>
</dbReference>
<feature type="domain" description="CBS" evidence="15">
    <location>
        <begin position="300"/>
        <end position="361"/>
    </location>
</feature>
<proteinExistence type="inferred from homology"/>
<dbReference type="PANTHER" id="PTHR43047">
    <property type="entry name" value="TWO-COMPONENT HISTIDINE PROTEIN KINASE"/>
    <property type="match status" value="1"/>
</dbReference>
<dbReference type="SMART" id="SM00448">
    <property type="entry name" value="REC"/>
    <property type="match status" value="1"/>
</dbReference>
<dbReference type="PROSITE" id="PS50112">
    <property type="entry name" value="PAS"/>
    <property type="match status" value="5"/>
</dbReference>
<dbReference type="GO" id="GO:0006355">
    <property type="term" value="P:regulation of DNA-templated transcription"/>
    <property type="evidence" value="ECO:0007669"/>
    <property type="project" value="InterPro"/>
</dbReference>
<evidence type="ECO:0000259" key="10">
    <source>
        <dbReference type="PROSITE" id="PS50046"/>
    </source>
</evidence>
<protein>
    <recommendedName>
        <fullName evidence="3">histidine kinase</fullName>
        <ecNumber evidence="3">2.7.13.3</ecNumber>
    </recommendedName>
</protein>
<dbReference type="Pfam" id="PF00989">
    <property type="entry name" value="PAS"/>
    <property type="match status" value="1"/>
</dbReference>
<evidence type="ECO:0000313" key="16">
    <source>
        <dbReference type="EMBL" id="EDX78219.1"/>
    </source>
</evidence>
<dbReference type="Pfam" id="PF01590">
    <property type="entry name" value="GAF"/>
    <property type="match status" value="2"/>
</dbReference>
<dbReference type="PANTHER" id="PTHR43047:SF63">
    <property type="entry name" value="HISTIDINE KINASE"/>
    <property type="match status" value="1"/>
</dbReference>
<dbReference type="eggNOG" id="COG2905">
    <property type="taxonomic scope" value="Bacteria"/>
</dbReference>
<dbReference type="InterPro" id="IPR005467">
    <property type="entry name" value="His_kinase_dom"/>
</dbReference>
<keyword evidence="7" id="KW-0902">Two-component regulatory system</keyword>
<dbReference type="InterPro" id="IPR013656">
    <property type="entry name" value="PAS_4"/>
</dbReference>
<dbReference type="PROSITE" id="PS50046">
    <property type="entry name" value="PHYTOCHROME_2"/>
    <property type="match status" value="2"/>
</dbReference>
<dbReference type="GO" id="GO:0005886">
    <property type="term" value="C:plasma membrane"/>
    <property type="evidence" value="ECO:0007669"/>
    <property type="project" value="TreeGrafter"/>
</dbReference>
<dbReference type="SUPFAM" id="SSF55785">
    <property type="entry name" value="PYP-like sensor domain (PAS domain)"/>
    <property type="match status" value="5"/>
</dbReference>
<feature type="domain" description="PAS" evidence="13">
    <location>
        <begin position="819"/>
        <end position="860"/>
    </location>
</feature>
<dbReference type="Pfam" id="PF02518">
    <property type="entry name" value="HATPase_c"/>
    <property type="match status" value="2"/>
</dbReference>
<dbReference type="InterPro" id="IPR016132">
    <property type="entry name" value="Phyto_chromo_attachment"/>
</dbReference>
<dbReference type="PRINTS" id="PR00344">
    <property type="entry name" value="BCTRLSENSOR"/>
</dbReference>
<evidence type="ECO:0000256" key="7">
    <source>
        <dbReference type="ARBA" id="ARBA00023012"/>
    </source>
</evidence>
<dbReference type="InterPro" id="IPR046342">
    <property type="entry name" value="CBS_dom_sf"/>
</dbReference>
<dbReference type="eggNOG" id="COG2203">
    <property type="taxonomic scope" value="Bacteria"/>
</dbReference>
<dbReference type="InterPro" id="IPR013767">
    <property type="entry name" value="PAS_fold"/>
</dbReference>
<dbReference type="SUPFAM" id="SSF55781">
    <property type="entry name" value="GAF domain-like"/>
    <property type="match status" value="2"/>
</dbReference>
<dbReference type="InterPro" id="IPR029016">
    <property type="entry name" value="GAF-like_dom_sf"/>
</dbReference>
<keyword evidence="9" id="KW-0129">CBS domain</keyword>
<dbReference type="SMART" id="SM00116">
    <property type="entry name" value="CBS"/>
    <property type="match status" value="3"/>
</dbReference>
<dbReference type="NCBIfam" id="TIGR00229">
    <property type="entry name" value="sensory_box"/>
    <property type="match status" value="5"/>
</dbReference>
<feature type="domain" description="PAC" evidence="14">
    <location>
        <begin position="1181"/>
        <end position="1234"/>
    </location>
</feature>
<evidence type="ECO:0000256" key="8">
    <source>
        <dbReference type="PROSITE-ProRule" id="PRU00169"/>
    </source>
</evidence>
<dbReference type="Gene3D" id="3.30.450.40">
    <property type="match status" value="2"/>
</dbReference>
<dbReference type="FunFam" id="1.10.287.130:FF:000145">
    <property type="entry name" value="Sensory transduction histidine kinase"/>
    <property type="match status" value="1"/>
</dbReference>
<sequence length="1855" mass="211086">MASSPHLPNQPWCFHSPQLDDILDRTPVTVTLDTPVVEVLARMSQVQGCSCSQEGEKTPESPQNPLLSPSTSCVLVTQGTQLVGIFTERDVVRLTAQGRNLAGVSIRQVMSPPDYRLKSSEFRDVFSVLGILKQYQIRHLPVVDDQEQLLGLITLSTLRSVIEPSHLLKLRTVDEVMNRTVIQATVDTSVLKLAQLMARHRVSCVVICQADCSRHLEKSTLVLTPQPPSFPPARGENSQPLSLQERGLERGFSDPVKSNICQEFPAGNQQKPVGIITERDIVQFQVLGVNLSGLQAKDVMSQPLFYLRTQDNLWHAHQEMQRRYVRRLVVTGDQGELLGIVTQTRLLQVLDPMEMYGVIDQLQQVIGQLEAEKIELLESRNTQLEELVQSRTHQLQKQAEREHILRSIAQRIRCFLKLPDIFQATVKEVRQLLHCDRVLVYQFAEDWSGEIVAESVGDFPSVLGSQVRDAYFQETKGADYLNGRRQVAHNIYHQGLTPCHLELLEQFQVKAILTVPIIINEQLWGLLVAHHCAAPRPWEPQELDLLEQLSVQIAIAIQQANAFSQLQTELAERQKAEQLAKATQERLHYLLSASPTAIYSRQFIPPYQTTFISDNITALIGYTPGEILEQPDFWLNHIHPQDLPTVLTGFAQLFQQGYSIQEYRFKQKNGEYLWLQDDWKLIRNDQGIPQEIIGAWLDISHRVQAQEHAQTSEKLLELFYESAPVGLCITDEQWRLVRVNPAFCQLFAYPRDYLLGRSLTEFLDPHHSGEWQVRRHDGKFIDIQVTTGPIMQQGERCLRVTTVTDITERKKAEQAIQSMAGQLSTVIDTVGEGITLSNSQGKFRIFNHQMQQITGYTRQEANRCENFMAKLYPDPLLYQQVKQWQKSPSKKRKLRTFETTFCDKNGVQKTLLVSHSIIHQDNQLLFLSAYRDISDRKQAEESLKHLNEALEKRVQERTTALEQTVEHLHREIKERQQTELALQDSHRKINNILESITEGFFALDQDWRFTHFNSLLAPLINRPVSDMIGRCIWDEFPDAMGTKFETIYRQAAREQKPMAFEELYASNNTWYEVRVYPSEDGLSVYFRDISDRKKAELALQESQRFIQRIADTNPNVLYIYDIAEQRNIYINRSVAQVLGYSPEQIQQMESKLFESLMHPDDLAQVLRQHQRFDTAKDGDIIECEYRMRHANGQWRWLYSWDTIFTRTSEGKPKQILGTASDITSRKQVEETLRQQVERERLISAMSRRIRQSLDLETILTTTVEEIQQLLMADRVLVYQLFEDNRGRVIAEGVASGFPQLLNSIFPAEAFPPTCYQNYVQGKVYTLADRDREDVLPCMVDFMREYAIRAKLVVPIVQQDILWGLLIVHQCSHPREWQTWEIELLVSLATQLAIAIKQSQLYEQLRHNNDILATTNAELAHATRLKDEFLANMSHELRTPLNAILGLSESLQEEVYGEITEKQRKSLATIEKSGRHLLELINDILDLAKIESGKLELNLTAVRISQLCDASLSLIKPLALEKNITLSGNIAAGLGTILGDERRLQQVLINLLSNAVKFTPEGGQVTVEIRKQDGGDERDKEVNATFSQGGFCSNVTISSQKKIPKPAPTNHTLEGEEELTFNTSPNEMLYISVSDTGIGIAKEHREKLFQSFVQIDSSLSRRHQGTGLGLALVRRIVELHGGWVTVESEIGKGSCFTVRLPWRSHPVNHSISYPAEKATLGCSVSDIEDTTLSRTTPLILLAEDNEANTQTLSDYLQGIGYEMIMAKDGKEAVQLSQRRKPDLILMDIQMPELDGLSATQQIRANPRTATIPIIAITALAMSGDREKCLAAGVSYYMTKPVNLKKLATIINALLTG</sequence>
<feature type="domain" description="PAS" evidence="13">
    <location>
        <begin position="583"/>
        <end position="657"/>
    </location>
</feature>
<dbReference type="Gene3D" id="3.30.565.10">
    <property type="entry name" value="Histidine kinase-like ATPase, C-terminal domain"/>
    <property type="match status" value="1"/>
</dbReference>
<reference evidence="16 17" key="1">
    <citation type="submission" date="2008-07" db="EMBL/GenBank/DDBJ databases">
        <authorList>
            <person name="Tandeau de Marsac N."/>
            <person name="Ferriera S."/>
            <person name="Johnson J."/>
            <person name="Kravitz S."/>
            <person name="Beeson K."/>
            <person name="Sutton G."/>
            <person name="Rogers Y.-H."/>
            <person name="Friedman R."/>
            <person name="Frazier M."/>
            <person name="Venter J.C."/>
        </authorList>
    </citation>
    <scope>NUCLEOTIDE SEQUENCE [LARGE SCALE GENOMIC DNA]</scope>
    <source>
        <strain evidence="16 17">PCC 7420</strain>
    </source>
</reference>
<dbReference type="InterPro" id="IPR003018">
    <property type="entry name" value="GAF"/>
</dbReference>
<evidence type="ECO:0000256" key="5">
    <source>
        <dbReference type="ARBA" id="ARBA00022679"/>
    </source>
</evidence>
<dbReference type="EMBL" id="DS989842">
    <property type="protein sequence ID" value="EDX78219.1"/>
    <property type="molecule type" value="Genomic_DNA"/>
</dbReference>
<comment type="catalytic activity">
    <reaction evidence="1">
        <text>ATP + protein L-histidine = ADP + protein N-phospho-L-histidine.</text>
        <dbReference type="EC" id="2.7.13.3"/>
    </reaction>
</comment>
<dbReference type="InterPro" id="IPR036890">
    <property type="entry name" value="HATPase_C_sf"/>
</dbReference>
<evidence type="ECO:0000256" key="2">
    <source>
        <dbReference type="ARBA" id="ARBA00006402"/>
    </source>
</evidence>
<evidence type="ECO:0000256" key="3">
    <source>
        <dbReference type="ARBA" id="ARBA00012438"/>
    </source>
</evidence>
<evidence type="ECO:0000256" key="4">
    <source>
        <dbReference type="ARBA" id="ARBA00022553"/>
    </source>
</evidence>
<dbReference type="InterPro" id="IPR001789">
    <property type="entry name" value="Sig_transdc_resp-reg_receiver"/>
</dbReference>
<dbReference type="SMART" id="SM00065">
    <property type="entry name" value="GAF"/>
    <property type="match status" value="2"/>
</dbReference>
<dbReference type="SUPFAM" id="SSF52172">
    <property type="entry name" value="CheY-like"/>
    <property type="match status" value="1"/>
</dbReference>
<dbReference type="SMART" id="SM00387">
    <property type="entry name" value="HATPase_c"/>
    <property type="match status" value="1"/>
</dbReference>